<dbReference type="Pfam" id="PF01613">
    <property type="entry name" value="Flavin_Reduct"/>
    <property type="match status" value="1"/>
</dbReference>
<dbReference type="Gene3D" id="2.30.110.10">
    <property type="entry name" value="Electron Transport, Fmn-binding Protein, Chain A"/>
    <property type="match status" value="1"/>
</dbReference>
<evidence type="ECO:0000313" key="6">
    <source>
        <dbReference type="Proteomes" id="UP001589750"/>
    </source>
</evidence>
<dbReference type="Proteomes" id="UP001589750">
    <property type="component" value="Unassembled WGS sequence"/>
</dbReference>
<evidence type="ECO:0000256" key="3">
    <source>
        <dbReference type="SAM" id="MobiDB-lite"/>
    </source>
</evidence>
<evidence type="ECO:0000256" key="1">
    <source>
        <dbReference type="ARBA" id="ARBA00008898"/>
    </source>
</evidence>
<reference evidence="5 6" key="1">
    <citation type="submission" date="2024-09" db="EMBL/GenBank/DDBJ databases">
        <authorList>
            <person name="Sun Q."/>
            <person name="Mori K."/>
        </authorList>
    </citation>
    <scope>NUCLEOTIDE SEQUENCE [LARGE SCALE GENOMIC DNA]</scope>
    <source>
        <strain evidence="5 6">JCM 9626</strain>
    </source>
</reference>
<accession>A0ABV5K5X5</accession>
<gene>
    <name evidence="5" type="ORF">ACFFRI_03100</name>
</gene>
<protein>
    <submittedName>
        <fullName evidence="5">Flavin reductase family protein</fullName>
        <ecNumber evidence="5">1.-.-.-</ecNumber>
    </submittedName>
</protein>
<evidence type="ECO:0000313" key="5">
    <source>
        <dbReference type="EMBL" id="MFB9312021.1"/>
    </source>
</evidence>
<dbReference type="PANTHER" id="PTHR30466:SF11">
    <property type="entry name" value="FLAVIN-DEPENDENT MONOOXYGENASE, REDUCTASE SUBUNIT HSAB"/>
    <property type="match status" value="1"/>
</dbReference>
<keyword evidence="6" id="KW-1185">Reference proteome</keyword>
<comment type="caution">
    <text evidence="5">The sequence shown here is derived from an EMBL/GenBank/DDBJ whole genome shotgun (WGS) entry which is preliminary data.</text>
</comment>
<sequence length="217" mass="23105">MSETSGRSEVPEIPEGISADARETWPSPHLITSWLGDLDHDVEWRPGETTTIATDDPTAVAAARRFRDVLGRFASGVTVVTSVSGGEPVGMTCQSFSSVSLDPPLVLFVPAKTSRAWPLIHRAGRFCVTFLADGQSDLSNTMASRGTDKFADVEWTPSAVTGSPTFDGALGHVDCTIHAVHEAGDHYVVIGKVVDLVATDAEGPLLFFQGAYRTTTS</sequence>
<organism evidence="5 6">
    <name type="scientific">Nocardioides plantarum</name>
    <dbReference type="NCBI Taxonomy" id="29299"/>
    <lineage>
        <taxon>Bacteria</taxon>
        <taxon>Bacillati</taxon>
        <taxon>Actinomycetota</taxon>
        <taxon>Actinomycetes</taxon>
        <taxon>Propionibacteriales</taxon>
        <taxon>Nocardioidaceae</taxon>
        <taxon>Nocardioides</taxon>
    </lineage>
</organism>
<feature type="domain" description="Flavin reductase like" evidence="4">
    <location>
        <begin position="70"/>
        <end position="214"/>
    </location>
</feature>
<dbReference type="EMBL" id="JBHMDG010000002">
    <property type="protein sequence ID" value="MFB9312021.1"/>
    <property type="molecule type" value="Genomic_DNA"/>
</dbReference>
<proteinExistence type="inferred from homology"/>
<dbReference type="SMART" id="SM00903">
    <property type="entry name" value="Flavin_Reduct"/>
    <property type="match status" value="1"/>
</dbReference>
<dbReference type="EC" id="1.-.-.-" evidence="5"/>
<evidence type="ECO:0000259" key="4">
    <source>
        <dbReference type="SMART" id="SM00903"/>
    </source>
</evidence>
<dbReference type="InterPro" id="IPR012349">
    <property type="entry name" value="Split_barrel_FMN-bd"/>
</dbReference>
<dbReference type="RefSeq" id="WP_246084216.1">
    <property type="nucleotide sequence ID" value="NZ_JBHMDG010000002.1"/>
</dbReference>
<feature type="region of interest" description="Disordered" evidence="3">
    <location>
        <begin position="1"/>
        <end position="22"/>
    </location>
</feature>
<keyword evidence="2 5" id="KW-0560">Oxidoreductase</keyword>
<comment type="similarity">
    <text evidence="1">Belongs to the non-flavoprotein flavin reductase family.</text>
</comment>
<dbReference type="SUPFAM" id="SSF50475">
    <property type="entry name" value="FMN-binding split barrel"/>
    <property type="match status" value="1"/>
</dbReference>
<dbReference type="InterPro" id="IPR050268">
    <property type="entry name" value="NADH-dep_flavin_reductase"/>
</dbReference>
<dbReference type="InterPro" id="IPR002563">
    <property type="entry name" value="Flavin_Rdtase-like_dom"/>
</dbReference>
<evidence type="ECO:0000256" key="2">
    <source>
        <dbReference type="ARBA" id="ARBA00023002"/>
    </source>
</evidence>
<name>A0ABV5K5X5_9ACTN</name>
<dbReference type="GO" id="GO:0016491">
    <property type="term" value="F:oxidoreductase activity"/>
    <property type="evidence" value="ECO:0007669"/>
    <property type="project" value="UniProtKB-KW"/>
</dbReference>
<dbReference type="PANTHER" id="PTHR30466">
    <property type="entry name" value="FLAVIN REDUCTASE"/>
    <property type="match status" value="1"/>
</dbReference>